<dbReference type="InterPro" id="IPR053781">
    <property type="entry name" value="F-box_AtFBL13-like"/>
</dbReference>
<accession>A0ABD3ULQ2</accession>
<proteinExistence type="predicted"/>
<dbReference type="InterPro" id="IPR055357">
    <property type="entry name" value="LRR_At1g61320_AtMIF1"/>
</dbReference>
<dbReference type="InterPro" id="IPR032675">
    <property type="entry name" value="LRR_dom_sf"/>
</dbReference>
<dbReference type="InterPro" id="IPR053197">
    <property type="entry name" value="F-box_SCFL_complex_component"/>
</dbReference>
<feature type="domain" description="F-box" evidence="1">
    <location>
        <begin position="18"/>
        <end position="54"/>
    </location>
</feature>
<dbReference type="InterPro" id="IPR036047">
    <property type="entry name" value="F-box-like_dom_sf"/>
</dbReference>
<reference evidence="2 3" key="1">
    <citation type="submission" date="2024-12" db="EMBL/GenBank/DDBJ databases">
        <title>The unique morphological basis and parallel evolutionary history of personate flowers in Penstemon.</title>
        <authorList>
            <person name="Depatie T.H."/>
            <person name="Wessinger C.A."/>
        </authorList>
    </citation>
    <scope>NUCLEOTIDE SEQUENCE [LARGE SCALE GENOMIC DNA]</scope>
    <source>
        <strain evidence="2">WTNN_2</strain>
        <tissue evidence="2">Leaf</tissue>
    </source>
</reference>
<dbReference type="SUPFAM" id="SSF52058">
    <property type="entry name" value="L domain-like"/>
    <property type="match status" value="1"/>
</dbReference>
<keyword evidence="3" id="KW-1185">Reference proteome</keyword>
<name>A0ABD3ULQ2_9LAMI</name>
<dbReference type="Pfam" id="PF00646">
    <property type="entry name" value="F-box"/>
    <property type="match status" value="1"/>
</dbReference>
<dbReference type="SUPFAM" id="SSF81383">
    <property type="entry name" value="F-box domain"/>
    <property type="match status" value="1"/>
</dbReference>
<dbReference type="PROSITE" id="PS50181">
    <property type="entry name" value="FBOX"/>
    <property type="match status" value="1"/>
</dbReference>
<sequence>MDSQGKKSRKPCLEECNFDGLSPLPDNVFHHILSFVDCLDVVRTCVLSKRWRNVWKFVPCLNFDINLFTEHNRYSEFEYEHEHEHEPESEFESESESESKPLLPCYKFWDFIKWVLLLRDESRIRRINLTFDHTMKEQLNALLCFAGRKKVQELCFRDGDNTNERLNFPSEICETLESLTIEFHKNTSLRVAKAFCSLKRLFLSGVVMSGDAAEKFFSRDCVELEDVHLEDIRVKDVDIINISADKLKNLKISNIYRREHCVVVNSFYPKLNICAPNLVSFSYLGPMLHGFSILDTVSLQHVSIRISHIPQPRVEGSENLSPFTKCLDGLKHTKTLTLSSHIVKQFSPTFDPLGFTFILDNLKIIMLGVQGNVDCIEGLINLLKVSPNLETLVIKFHEINPSRGIVLIHHFSVF</sequence>
<dbReference type="PANTHER" id="PTHR34223:SF51">
    <property type="entry name" value="OS06G0556300 PROTEIN"/>
    <property type="match status" value="1"/>
</dbReference>
<dbReference type="Proteomes" id="UP001634393">
    <property type="component" value="Unassembled WGS sequence"/>
</dbReference>
<evidence type="ECO:0000259" key="1">
    <source>
        <dbReference type="PROSITE" id="PS50181"/>
    </source>
</evidence>
<dbReference type="Gene3D" id="3.80.10.10">
    <property type="entry name" value="Ribonuclease Inhibitor"/>
    <property type="match status" value="1"/>
</dbReference>
<comment type="caution">
    <text evidence="2">The sequence shown here is derived from an EMBL/GenBank/DDBJ whole genome shotgun (WGS) entry which is preliminary data.</text>
</comment>
<dbReference type="SMART" id="SM00256">
    <property type="entry name" value="FBOX"/>
    <property type="match status" value="1"/>
</dbReference>
<dbReference type="CDD" id="cd22160">
    <property type="entry name" value="F-box_AtFBL13-like"/>
    <property type="match status" value="1"/>
</dbReference>
<dbReference type="PANTHER" id="PTHR34223">
    <property type="entry name" value="OS11G0201299 PROTEIN"/>
    <property type="match status" value="1"/>
</dbReference>
<dbReference type="Pfam" id="PF23622">
    <property type="entry name" value="LRR_At1g61320_AtMIF1"/>
    <property type="match status" value="1"/>
</dbReference>
<dbReference type="AlphaFoldDB" id="A0ABD3ULQ2"/>
<protein>
    <recommendedName>
        <fullName evidence="1">F-box domain-containing protein</fullName>
    </recommendedName>
</protein>
<dbReference type="InterPro" id="IPR001810">
    <property type="entry name" value="F-box_dom"/>
</dbReference>
<organism evidence="2 3">
    <name type="scientific">Penstemon smallii</name>
    <dbReference type="NCBI Taxonomy" id="265156"/>
    <lineage>
        <taxon>Eukaryota</taxon>
        <taxon>Viridiplantae</taxon>
        <taxon>Streptophyta</taxon>
        <taxon>Embryophyta</taxon>
        <taxon>Tracheophyta</taxon>
        <taxon>Spermatophyta</taxon>
        <taxon>Magnoliopsida</taxon>
        <taxon>eudicotyledons</taxon>
        <taxon>Gunneridae</taxon>
        <taxon>Pentapetalae</taxon>
        <taxon>asterids</taxon>
        <taxon>lamiids</taxon>
        <taxon>Lamiales</taxon>
        <taxon>Plantaginaceae</taxon>
        <taxon>Cheloneae</taxon>
        <taxon>Penstemon</taxon>
    </lineage>
</organism>
<dbReference type="EMBL" id="JBJXBP010000001">
    <property type="protein sequence ID" value="KAL3849205.1"/>
    <property type="molecule type" value="Genomic_DNA"/>
</dbReference>
<gene>
    <name evidence="2" type="ORF">ACJIZ3_011087</name>
</gene>
<evidence type="ECO:0000313" key="2">
    <source>
        <dbReference type="EMBL" id="KAL3849205.1"/>
    </source>
</evidence>
<evidence type="ECO:0000313" key="3">
    <source>
        <dbReference type="Proteomes" id="UP001634393"/>
    </source>
</evidence>
<dbReference type="Gene3D" id="1.20.1280.50">
    <property type="match status" value="1"/>
</dbReference>